<evidence type="ECO:0000313" key="8">
    <source>
        <dbReference type="Proteomes" id="UP000251314"/>
    </source>
</evidence>
<keyword evidence="8" id="KW-1185">Reference proteome</keyword>
<dbReference type="EMBL" id="RCMG01000063">
    <property type="protein sequence ID" value="KAG2865213.1"/>
    <property type="molecule type" value="Genomic_DNA"/>
</dbReference>
<reference evidence="6" key="2">
    <citation type="submission" date="2018-05" db="EMBL/GenBank/DDBJ databases">
        <title>Effector identification in a new, highly contiguous assembly of the strawberry crown rot pathogen Phytophthora cactorum.</title>
        <authorList>
            <person name="Armitage A.D."/>
            <person name="Nellist C.F."/>
            <person name="Bates H."/>
            <person name="Vickerstaff R.J."/>
            <person name="Harrison R.J."/>
        </authorList>
    </citation>
    <scope>NUCLEOTIDE SEQUENCE</scope>
    <source>
        <strain evidence="2">15-7</strain>
        <strain evidence="3">4032</strain>
        <strain evidence="4">4040</strain>
        <strain evidence="5">P415</strain>
        <strain evidence="6">P421</strain>
    </source>
</reference>
<dbReference type="EMBL" id="RCMI01001273">
    <property type="protein sequence ID" value="KAG2887405.1"/>
    <property type="molecule type" value="Genomic_DNA"/>
</dbReference>
<dbReference type="Proteomes" id="UP000774804">
    <property type="component" value="Unassembled WGS sequence"/>
</dbReference>
<feature type="region of interest" description="Disordered" evidence="1">
    <location>
        <begin position="1"/>
        <end position="31"/>
    </location>
</feature>
<organism evidence="7 8">
    <name type="scientific">Phytophthora cactorum</name>
    <dbReference type="NCBI Taxonomy" id="29920"/>
    <lineage>
        <taxon>Eukaryota</taxon>
        <taxon>Sar</taxon>
        <taxon>Stramenopiles</taxon>
        <taxon>Oomycota</taxon>
        <taxon>Peronosporomycetes</taxon>
        <taxon>Peronosporales</taxon>
        <taxon>Peronosporaceae</taxon>
        <taxon>Phytophthora</taxon>
    </lineage>
</organism>
<dbReference type="EMBL" id="RCMK01000727">
    <property type="protein sequence ID" value="KAG2914563.1"/>
    <property type="molecule type" value="Genomic_DNA"/>
</dbReference>
<evidence type="ECO:0000313" key="3">
    <source>
        <dbReference type="EMBL" id="KAG2887405.1"/>
    </source>
</evidence>
<dbReference type="Proteomes" id="UP000735874">
    <property type="component" value="Unassembled WGS sequence"/>
</dbReference>
<evidence type="ECO:0000313" key="7">
    <source>
        <dbReference type="EMBL" id="RAW22796.1"/>
    </source>
</evidence>
<evidence type="ECO:0000313" key="4">
    <source>
        <dbReference type="EMBL" id="KAG2914563.1"/>
    </source>
</evidence>
<evidence type="ECO:0000313" key="2">
    <source>
        <dbReference type="EMBL" id="KAG2865213.1"/>
    </source>
</evidence>
<reference evidence="7 8" key="1">
    <citation type="submission" date="2018-01" db="EMBL/GenBank/DDBJ databases">
        <title>Draft genome of the strawberry crown rot pathogen Phytophthora cactorum.</title>
        <authorList>
            <person name="Armitage A.D."/>
            <person name="Lysoe E."/>
            <person name="Nellist C.F."/>
            <person name="Harrison R.J."/>
            <person name="Brurberg M.B."/>
        </authorList>
    </citation>
    <scope>NUCLEOTIDE SEQUENCE [LARGE SCALE GENOMIC DNA]</scope>
    <source>
        <strain evidence="7 8">10300</strain>
    </source>
</reference>
<comment type="caution">
    <text evidence="7">The sequence shown here is derived from an EMBL/GenBank/DDBJ whole genome shotgun (WGS) entry which is preliminary data.</text>
</comment>
<evidence type="ECO:0000313" key="5">
    <source>
        <dbReference type="EMBL" id="KAG2960633.1"/>
    </source>
</evidence>
<dbReference type="EMBL" id="MJFZ01001210">
    <property type="protein sequence ID" value="RAW22796.1"/>
    <property type="molecule type" value="Genomic_DNA"/>
</dbReference>
<gene>
    <name evidence="7" type="ORF">PC110_g20766</name>
    <name evidence="2" type="ORF">PC113_g3892</name>
    <name evidence="3" type="ORF">PC115_g20363</name>
    <name evidence="4" type="ORF">PC117_g18267</name>
    <name evidence="5" type="ORF">PC118_g22413</name>
    <name evidence="6" type="ORF">PC129_g22021</name>
</gene>
<accession>A0A329RGC1</accession>
<dbReference type="Proteomes" id="UP000697107">
    <property type="component" value="Unassembled WGS sequence"/>
</dbReference>
<protein>
    <submittedName>
        <fullName evidence="7">Uncharacterized protein</fullName>
    </submittedName>
</protein>
<dbReference type="Proteomes" id="UP000736787">
    <property type="component" value="Unassembled WGS sequence"/>
</dbReference>
<evidence type="ECO:0000313" key="6">
    <source>
        <dbReference type="EMBL" id="KAG3205659.1"/>
    </source>
</evidence>
<dbReference type="Proteomes" id="UP000251314">
    <property type="component" value="Unassembled WGS sequence"/>
</dbReference>
<dbReference type="VEuPathDB" id="FungiDB:PC110_g20766"/>
<dbReference type="Proteomes" id="UP000760860">
    <property type="component" value="Unassembled WGS sequence"/>
</dbReference>
<proteinExistence type="predicted"/>
<dbReference type="EMBL" id="RCML01001743">
    <property type="protein sequence ID" value="KAG2960633.1"/>
    <property type="molecule type" value="Genomic_DNA"/>
</dbReference>
<dbReference type="AlphaFoldDB" id="A0A329RGC1"/>
<name>A0A329RGC1_9STRA</name>
<feature type="compositionally biased region" description="Basic and acidic residues" evidence="1">
    <location>
        <begin position="16"/>
        <end position="31"/>
    </location>
</feature>
<evidence type="ECO:0000256" key="1">
    <source>
        <dbReference type="SAM" id="MobiDB-lite"/>
    </source>
</evidence>
<sequence length="31" mass="3582">MAKDYQAAEKKRRAKEHNDALGRLEKTAVPR</sequence>
<dbReference type="EMBL" id="RCMV01001914">
    <property type="protein sequence ID" value="KAG3205659.1"/>
    <property type="molecule type" value="Genomic_DNA"/>
</dbReference>